<evidence type="ECO:0000256" key="2">
    <source>
        <dbReference type="ARBA" id="ARBA00022475"/>
    </source>
</evidence>
<evidence type="ECO:0000256" key="6">
    <source>
        <dbReference type="SAM" id="Phobius"/>
    </source>
</evidence>
<reference evidence="9" key="1">
    <citation type="journal article" date="2014" name="Int. J. Syst. Evol. Microbiol.">
        <title>Complete genome sequence of Corynebacterium casei LMG S-19264T (=DSM 44701T), isolated from a smear-ripened cheese.</title>
        <authorList>
            <consortium name="US DOE Joint Genome Institute (JGI-PGF)"/>
            <person name="Walter F."/>
            <person name="Albersmeier A."/>
            <person name="Kalinowski J."/>
            <person name="Ruckert C."/>
        </authorList>
    </citation>
    <scope>NUCLEOTIDE SEQUENCE</scope>
    <source>
        <strain evidence="9">CGMCC 1.12181</strain>
    </source>
</reference>
<protein>
    <submittedName>
        <fullName evidence="9">Sodium:proton antiporter</fullName>
    </submittedName>
</protein>
<reference evidence="9" key="2">
    <citation type="submission" date="2020-09" db="EMBL/GenBank/DDBJ databases">
        <authorList>
            <person name="Sun Q."/>
            <person name="Zhou Y."/>
        </authorList>
    </citation>
    <scope>NUCLEOTIDE SEQUENCE</scope>
    <source>
        <strain evidence="9">CGMCC 1.12181</strain>
    </source>
</reference>
<evidence type="ECO:0000256" key="5">
    <source>
        <dbReference type="ARBA" id="ARBA00023136"/>
    </source>
</evidence>
<evidence type="ECO:0000313" key="9">
    <source>
        <dbReference type="EMBL" id="GGF95756.1"/>
    </source>
</evidence>
<gene>
    <name evidence="9" type="ORF">GCM10011365_16380</name>
</gene>
<feature type="transmembrane region" description="Helical" evidence="6">
    <location>
        <begin position="384"/>
        <end position="400"/>
    </location>
</feature>
<feature type="transmembrane region" description="Helical" evidence="6">
    <location>
        <begin position="71"/>
        <end position="91"/>
    </location>
</feature>
<organism evidence="9 10">
    <name type="scientific">Marinicella pacifica</name>
    <dbReference type="NCBI Taxonomy" id="1171543"/>
    <lineage>
        <taxon>Bacteria</taxon>
        <taxon>Pseudomonadati</taxon>
        <taxon>Pseudomonadota</taxon>
        <taxon>Gammaproteobacteria</taxon>
        <taxon>Lysobacterales</taxon>
        <taxon>Marinicellaceae</taxon>
        <taxon>Marinicella</taxon>
    </lineage>
</organism>
<feature type="transmembrane region" description="Helical" evidence="6">
    <location>
        <begin position="343"/>
        <end position="363"/>
    </location>
</feature>
<feature type="domain" description="Na+/H+ antiporter NhaC-like C-terminal" evidence="8">
    <location>
        <begin position="208"/>
        <end position="530"/>
    </location>
</feature>
<feature type="signal peptide" evidence="7">
    <location>
        <begin position="1"/>
        <end position="35"/>
    </location>
</feature>
<keyword evidence="2" id="KW-1003">Cell membrane</keyword>
<evidence type="ECO:0000256" key="1">
    <source>
        <dbReference type="ARBA" id="ARBA00004651"/>
    </source>
</evidence>
<name>A0A917CR38_9GAMM</name>
<dbReference type="PANTHER" id="PTHR43478">
    <property type="entry name" value="NA+/H+ ANTIPORTER-RELATED"/>
    <property type="match status" value="1"/>
</dbReference>
<dbReference type="GO" id="GO:0005886">
    <property type="term" value="C:plasma membrane"/>
    <property type="evidence" value="ECO:0007669"/>
    <property type="project" value="UniProtKB-SubCell"/>
</dbReference>
<feature type="transmembrane region" description="Helical" evidence="6">
    <location>
        <begin position="111"/>
        <end position="127"/>
    </location>
</feature>
<evidence type="ECO:0000313" key="10">
    <source>
        <dbReference type="Proteomes" id="UP000605253"/>
    </source>
</evidence>
<feature type="transmembrane region" description="Helical" evidence="6">
    <location>
        <begin position="45"/>
        <end position="64"/>
    </location>
</feature>
<proteinExistence type="predicted"/>
<dbReference type="AlphaFoldDB" id="A0A917CR38"/>
<comment type="subcellular location">
    <subcellularLocation>
        <location evidence="1">Cell membrane</location>
        <topology evidence="1">Multi-pass membrane protein</topology>
    </subcellularLocation>
</comment>
<feature type="transmembrane region" description="Helical" evidence="6">
    <location>
        <begin position="445"/>
        <end position="464"/>
    </location>
</feature>
<dbReference type="Proteomes" id="UP000605253">
    <property type="component" value="Unassembled WGS sequence"/>
</dbReference>
<comment type="caution">
    <text evidence="9">The sequence shown here is derived from an EMBL/GenBank/DDBJ whole genome shotgun (WGS) entry which is preliminary data.</text>
</comment>
<evidence type="ECO:0000256" key="7">
    <source>
        <dbReference type="SAM" id="SignalP"/>
    </source>
</evidence>
<feature type="transmembrane region" description="Helical" evidence="6">
    <location>
        <begin position="191"/>
        <end position="214"/>
    </location>
</feature>
<evidence type="ECO:0000256" key="3">
    <source>
        <dbReference type="ARBA" id="ARBA00022692"/>
    </source>
</evidence>
<dbReference type="EMBL" id="BMEO01000006">
    <property type="protein sequence ID" value="GGF95756.1"/>
    <property type="molecule type" value="Genomic_DNA"/>
</dbReference>
<feature type="transmembrane region" description="Helical" evidence="6">
    <location>
        <begin position="542"/>
        <end position="560"/>
    </location>
</feature>
<feature type="transmembrane region" description="Helical" evidence="6">
    <location>
        <begin position="302"/>
        <end position="323"/>
    </location>
</feature>
<keyword evidence="7" id="KW-0732">Signal</keyword>
<keyword evidence="4 6" id="KW-1133">Transmembrane helix</keyword>
<feature type="transmembrane region" description="Helical" evidence="6">
    <location>
        <begin position="470"/>
        <end position="488"/>
    </location>
</feature>
<keyword evidence="3 6" id="KW-0812">Transmembrane</keyword>
<keyword evidence="10" id="KW-1185">Reference proteome</keyword>
<sequence length="563" mass="60494">MLKFAFKNKKGNTNMPTANIITGLTALLFAGSLQAAETETALIYAGTWLSVVPPLLAIGVALLFRQVIPALFVGLMFGVWLIGDLAWQALWTSPLVTVQKYTVEALADTDHASVIIFSLLIGGLVGISSRNGGMVGVVNLIVNWANTVKRASLATIAMGLSIFFDDYANSLVVGNTMRPVTDKMKISREKLAYLVDSTAAPIASIAFITTWVGFEVGLIDEALRSINHQGDGAYIMFLQSIPYSFYPLFAIALTFYIALTGRDFGPMLTAEQKARSGEINTTEGIGLADDDIQPIENKPHRAVNALIPFGVLIVVVMGGLYVTGLNPELDNQSLKDIIGASDAFKAMLWASIAATIVAVLMSVSQRILSLDDTIEAWYEGMKPMLQAIVILILAWSLAAITDQLETSDYISSLLQDDLSYYWLPVLTFLLAALTAFATGSSWGTMGILIPLIIPITWNVMSAQGVLDVEYLHIIHITIASVLAGAVWGDHCSPISDTTILSSMASGCDHIEHVRTQIPYALYAGGFAILIGIIPTSLGLSPWIALAIGLAAMFAGLRWLGTKV</sequence>
<feature type="transmembrane region" description="Helical" evidence="6">
    <location>
        <begin position="234"/>
        <end position="259"/>
    </location>
</feature>
<dbReference type="PANTHER" id="PTHR43478:SF1">
    <property type="entry name" value="NA+_H+ ANTIPORTER NHAC-LIKE C-TERMINAL DOMAIN-CONTAINING PROTEIN"/>
    <property type="match status" value="1"/>
</dbReference>
<dbReference type="Pfam" id="PF03553">
    <property type="entry name" value="Na_H_antiporter"/>
    <property type="match status" value="1"/>
</dbReference>
<accession>A0A917CR38</accession>
<evidence type="ECO:0000256" key="4">
    <source>
        <dbReference type="ARBA" id="ARBA00022989"/>
    </source>
</evidence>
<feature type="transmembrane region" description="Helical" evidence="6">
    <location>
        <begin position="519"/>
        <end position="536"/>
    </location>
</feature>
<feature type="transmembrane region" description="Helical" evidence="6">
    <location>
        <begin position="420"/>
        <end position="438"/>
    </location>
</feature>
<dbReference type="InterPro" id="IPR018461">
    <property type="entry name" value="Na/H_Antiport_NhaC-like_C"/>
</dbReference>
<feature type="chain" id="PRO_5037712791" evidence="7">
    <location>
        <begin position="36"/>
        <end position="563"/>
    </location>
</feature>
<keyword evidence="5 6" id="KW-0472">Membrane</keyword>
<evidence type="ECO:0000259" key="8">
    <source>
        <dbReference type="Pfam" id="PF03553"/>
    </source>
</evidence>